<evidence type="ECO:0000313" key="4">
    <source>
        <dbReference type="Proteomes" id="UP000576209"/>
    </source>
</evidence>
<feature type="signal peptide" evidence="1">
    <location>
        <begin position="1"/>
        <end position="26"/>
    </location>
</feature>
<evidence type="ECO:0000313" key="3">
    <source>
        <dbReference type="EMBL" id="MBB4079722.1"/>
    </source>
</evidence>
<dbReference type="InterPro" id="IPR013022">
    <property type="entry name" value="Xyl_isomerase-like_TIM-brl"/>
</dbReference>
<keyword evidence="1" id="KW-0732">Signal</keyword>
<keyword evidence="3" id="KW-0413">Isomerase</keyword>
<proteinExistence type="predicted"/>
<dbReference type="Proteomes" id="UP000576209">
    <property type="component" value="Unassembled WGS sequence"/>
</dbReference>
<dbReference type="EMBL" id="JACIFF010000005">
    <property type="protein sequence ID" value="MBB4079722.1"/>
    <property type="molecule type" value="Genomic_DNA"/>
</dbReference>
<dbReference type="Gene3D" id="3.20.20.150">
    <property type="entry name" value="Divalent-metal-dependent TIM barrel enzymes"/>
    <property type="match status" value="1"/>
</dbReference>
<organism evidence="3 4">
    <name type="scientific">Neolewinella aquimaris</name>
    <dbReference type="NCBI Taxonomy" id="1835722"/>
    <lineage>
        <taxon>Bacteria</taxon>
        <taxon>Pseudomonadati</taxon>
        <taxon>Bacteroidota</taxon>
        <taxon>Saprospiria</taxon>
        <taxon>Saprospirales</taxon>
        <taxon>Lewinellaceae</taxon>
        <taxon>Neolewinella</taxon>
    </lineage>
</organism>
<evidence type="ECO:0000256" key="1">
    <source>
        <dbReference type="SAM" id="SignalP"/>
    </source>
</evidence>
<dbReference type="AlphaFoldDB" id="A0A840E7L2"/>
<gene>
    <name evidence="3" type="ORF">GGR28_002347</name>
</gene>
<protein>
    <submittedName>
        <fullName evidence="3">Sugar phosphate isomerase/epimerase</fullName>
    </submittedName>
</protein>
<dbReference type="GO" id="GO:0016853">
    <property type="term" value="F:isomerase activity"/>
    <property type="evidence" value="ECO:0007669"/>
    <property type="project" value="UniProtKB-KW"/>
</dbReference>
<dbReference type="InterPro" id="IPR050312">
    <property type="entry name" value="IolE/XylAMocC-like"/>
</dbReference>
<dbReference type="PANTHER" id="PTHR12110">
    <property type="entry name" value="HYDROXYPYRUVATE ISOMERASE"/>
    <property type="match status" value="1"/>
</dbReference>
<accession>A0A840E7L2</accession>
<sequence>MINSRRKFLRLAGGFTATAALVPLWACGDGNGEPRTEGEAIREEEDRTATGDLTAFGIQLYTLRDMMPTDPKGTLKQIADMGYTQIEGYEGNQGLFWGMEPQEWKDYLDELGLTMVSTHCNINENFAEKAEQVASIGVDYLICSYIGPQDGKAGWDAVIEKFNECGRICAEHGIRFAYHNHAYSFEEVDGIVPQAYLMDNTDDTVDYEMDIYWVVTGGADPIEWLNKYPNKWTLCHVKDRKKGATAEEHEASVDLGTGSIDFPKVLAAAEEQGMEYYILEQEDYENSTPLKSAAAGAKYLAEFTFA</sequence>
<dbReference type="InterPro" id="IPR036237">
    <property type="entry name" value="Xyl_isomerase-like_sf"/>
</dbReference>
<dbReference type="RefSeq" id="WP_183495953.1">
    <property type="nucleotide sequence ID" value="NZ_JACIFF010000005.1"/>
</dbReference>
<feature type="chain" id="PRO_5032382735" evidence="1">
    <location>
        <begin position="27"/>
        <end position="306"/>
    </location>
</feature>
<dbReference type="Pfam" id="PF01261">
    <property type="entry name" value="AP_endonuc_2"/>
    <property type="match status" value="1"/>
</dbReference>
<comment type="caution">
    <text evidence="3">The sequence shown here is derived from an EMBL/GenBank/DDBJ whole genome shotgun (WGS) entry which is preliminary data.</text>
</comment>
<evidence type="ECO:0000259" key="2">
    <source>
        <dbReference type="Pfam" id="PF01261"/>
    </source>
</evidence>
<keyword evidence="4" id="KW-1185">Reference proteome</keyword>
<dbReference type="PANTHER" id="PTHR12110:SF41">
    <property type="entry name" value="INOSOSE DEHYDRATASE"/>
    <property type="match status" value="1"/>
</dbReference>
<dbReference type="InterPro" id="IPR006311">
    <property type="entry name" value="TAT_signal"/>
</dbReference>
<dbReference type="PROSITE" id="PS51318">
    <property type="entry name" value="TAT"/>
    <property type="match status" value="1"/>
</dbReference>
<dbReference type="SUPFAM" id="SSF51658">
    <property type="entry name" value="Xylose isomerase-like"/>
    <property type="match status" value="1"/>
</dbReference>
<feature type="domain" description="Xylose isomerase-like TIM barrel" evidence="2">
    <location>
        <begin position="76"/>
        <end position="302"/>
    </location>
</feature>
<reference evidence="3 4" key="1">
    <citation type="submission" date="2020-08" db="EMBL/GenBank/DDBJ databases">
        <title>Genomic Encyclopedia of Type Strains, Phase IV (KMG-IV): sequencing the most valuable type-strain genomes for metagenomic binning, comparative biology and taxonomic classification.</title>
        <authorList>
            <person name="Goeker M."/>
        </authorList>
    </citation>
    <scope>NUCLEOTIDE SEQUENCE [LARGE SCALE GENOMIC DNA]</scope>
    <source>
        <strain evidence="3 4">DSM 105137</strain>
    </source>
</reference>
<name>A0A840E7L2_9BACT</name>